<evidence type="ECO:0000256" key="1">
    <source>
        <dbReference type="SAM" id="MobiDB-lite"/>
    </source>
</evidence>
<protein>
    <submittedName>
        <fullName evidence="3">Uncharacterized protein</fullName>
    </submittedName>
</protein>
<dbReference type="Proteomes" id="UP000299102">
    <property type="component" value="Unassembled WGS sequence"/>
</dbReference>
<evidence type="ECO:0000256" key="2">
    <source>
        <dbReference type="SAM" id="Phobius"/>
    </source>
</evidence>
<evidence type="ECO:0000313" key="4">
    <source>
        <dbReference type="Proteomes" id="UP000299102"/>
    </source>
</evidence>
<comment type="caution">
    <text evidence="3">The sequence shown here is derived from an EMBL/GenBank/DDBJ whole genome shotgun (WGS) entry which is preliminary data.</text>
</comment>
<proteinExistence type="predicted"/>
<keyword evidence="2" id="KW-1133">Transmembrane helix</keyword>
<feature type="region of interest" description="Disordered" evidence="1">
    <location>
        <begin position="501"/>
        <end position="535"/>
    </location>
</feature>
<evidence type="ECO:0000313" key="3">
    <source>
        <dbReference type="EMBL" id="GBP75521.1"/>
    </source>
</evidence>
<organism evidence="3 4">
    <name type="scientific">Eumeta variegata</name>
    <name type="common">Bagworm moth</name>
    <name type="synonym">Eumeta japonica</name>
    <dbReference type="NCBI Taxonomy" id="151549"/>
    <lineage>
        <taxon>Eukaryota</taxon>
        <taxon>Metazoa</taxon>
        <taxon>Ecdysozoa</taxon>
        <taxon>Arthropoda</taxon>
        <taxon>Hexapoda</taxon>
        <taxon>Insecta</taxon>
        <taxon>Pterygota</taxon>
        <taxon>Neoptera</taxon>
        <taxon>Endopterygota</taxon>
        <taxon>Lepidoptera</taxon>
        <taxon>Glossata</taxon>
        <taxon>Ditrysia</taxon>
        <taxon>Tineoidea</taxon>
        <taxon>Psychidae</taxon>
        <taxon>Oiketicinae</taxon>
        <taxon>Eumeta</taxon>
    </lineage>
</organism>
<feature type="region of interest" description="Disordered" evidence="1">
    <location>
        <begin position="249"/>
        <end position="353"/>
    </location>
</feature>
<feature type="compositionally biased region" description="Basic and acidic residues" evidence="1">
    <location>
        <begin position="326"/>
        <end position="345"/>
    </location>
</feature>
<dbReference type="EMBL" id="BGZK01001251">
    <property type="protein sequence ID" value="GBP75521.1"/>
    <property type="molecule type" value="Genomic_DNA"/>
</dbReference>
<keyword evidence="2" id="KW-0812">Transmembrane</keyword>
<feature type="transmembrane region" description="Helical" evidence="2">
    <location>
        <begin position="360"/>
        <end position="380"/>
    </location>
</feature>
<dbReference type="AlphaFoldDB" id="A0A4C1YGM0"/>
<feature type="compositionally biased region" description="Pro residues" evidence="1">
    <location>
        <begin position="294"/>
        <end position="311"/>
    </location>
</feature>
<name>A0A4C1YGM0_EUMVA</name>
<keyword evidence="2" id="KW-0472">Membrane</keyword>
<gene>
    <name evidence="3" type="ORF">EVAR_58802_1</name>
</gene>
<accession>A0A4C1YGM0</accession>
<reference evidence="3 4" key="1">
    <citation type="journal article" date="2019" name="Commun. Biol.">
        <title>The bagworm genome reveals a unique fibroin gene that provides high tensile strength.</title>
        <authorList>
            <person name="Kono N."/>
            <person name="Nakamura H."/>
            <person name="Ohtoshi R."/>
            <person name="Tomita M."/>
            <person name="Numata K."/>
            <person name="Arakawa K."/>
        </authorList>
    </citation>
    <scope>NUCLEOTIDE SEQUENCE [LARGE SCALE GENOMIC DNA]</scope>
</reference>
<keyword evidence="4" id="KW-1185">Reference proteome</keyword>
<sequence length="535" mass="59520">MLPHARASSRWGYDPDGPVVMAPFRGSKLEEFPSQPEIKRSCQWVHRHHPRPSRPSLGVVVKWWVAAPSGPEKLNDGEPRRSGKTTTITDLIHMSATCAQDTDSWWYRTDRRSSCQHLIGPPVKAQFYIQFICVSYLFPPAKNMINVIICQFSSVFDVKCIPSSSISTDLAVDVGTARVALSVPVPLVISPILTALFDSTPIRYPTSVLVSCRKQQFTEDVSYKESTLRDNMKTMNLPPRCTDKSATIQNGDGRCSARARSFSLGGDKTDGRAGSAGCVGRTPPPAPGGARPPLARPPPGPQTAAGAPPPVRRAALRMLANSKKSSRTEIEHTDYNRERKRERETLNPGRDSSGLRAPEIHIWDVLSILIFILVVIYASIFRTTFPIYGPAVKLTAAIFNDKRTSVTSRLTYRTPIVPGQQPAAETTKLFRIGMVKRRMRQCPFSEQEGRQGRCPVRMRPTRETYTRTIGRTMSSQNLPWAKRDCHTELLFLPTVRAGRARGRRRASASRIMSGDNDAGLRTRKSNSLRKTITSL</sequence>